<accession>A0ABR1S1F1</accession>
<keyword evidence="3" id="KW-1185">Reference proteome</keyword>
<reference evidence="2 3" key="1">
    <citation type="submission" date="2023-01" db="EMBL/GenBank/DDBJ databases">
        <title>Analysis of 21 Apiospora genomes using comparative genomics revels a genus with tremendous synthesis potential of carbohydrate active enzymes and secondary metabolites.</title>
        <authorList>
            <person name="Sorensen T."/>
        </authorList>
    </citation>
    <scope>NUCLEOTIDE SEQUENCE [LARGE SCALE GENOMIC DNA]</scope>
    <source>
        <strain evidence="2 3">CBS 33761</strain>
    </source>
</reference>
<evidence type="ECO:0000313" key="3">
    <source>
        <dbReference type="Proteomes" id="UP001444661"/>
    </source>
</evidence>
<evidence type="ECO:0000256" key="1">
    <source>
        <dbReference type="SAM" id="MobiDB-lite"/>
    </source>
</evidence>
<dbReference type="EMBL" id="JAQQWK010000011">
    <property type="protein sequence ID" value="KAK8023980.1"/>
    <property type="molecule type" value="Genomic_DNA"/>
</dbReference>
<organism evidence="2 3">
    <name type="scientific">Apiospora rasikravindrae</name>
    <dbReference type="NCBI Taxonomy" id="990691"/>
    <lineage>
        <taxon>Eukaryota</taxon>
        <taxon>Fungi</taxon>
        <taxon>Dikarya</taxon>
        <taxon>Ascomycota</taxon>
        <taxon>Pezizomycotina</taxon>
        <taxon>Sordariomycetes</taxon>
        <taxon>Xylariomycetidae</taxon>
        <taxon>Amphisphaeriales</taxon>
        <taxon>Apiosporaceae</taxon>
        <taxon>Apiospora</taxon>
    </lineage>
</organism>
<evidence type="ECO:0000313" key="2">
    <source>
        <dbReference type="EMBL" id="KAK8023980.1"/>
    </source>
</evidence>
<sequence length="97" mass="10656">MGDHKHKSSSSSSSRHQHDGTKHSKDVHIGTSKSKDKKSSSSDNVRWICPYCNAGNLSYNYDASCPFCFTARGPGVSIYNPTGKYWTGERSAEVPLT</sequence>
<evidence type="ECO:0008006" key="4">
    <source>
        <dbReference type="Google" id="ProtNLM"/>
    </source>
</evidence>
<proteinExistence type="predicted"/>
<feature type="compositionally biased region" description="Basic and acidic residues" evidence="1">
    <location>
        <begin position="16"/>
        <end position="40"/>
    </location>
</feature>
<gene>
    <name evidence="2" type="ORF">PG993_012046</name>
</gene>
<protein>
    <recommendedName>
        <fullName evidence="4">RanBP2-type domain-containing protein</fullName>
    </recommendedName>
</protein>
<name>A0ABR1S1F1_9PEZI</name>
<feature type="region of interest" description="Disordered" evidence="1">
    <location>
        <begin position="1"/>
        <end position="44"/>
    </location>
</feature>
<dbReference type="Proteomes" id="UP001444661">
    <property type="component" value="Unassembled WGS sequence"/>
</dbReference>
<comment type="caution">
    <text evidence="2">The sequence shown here is derived from an EMBL/GenBank/DDBJ whole genome shotgun (WGS) entry which is preliminary data.</text>
</comment>